<dbReference type="RefSeq" id="WP_344434803.1">
    <property type="nucleotide sequence ID" value="NZ_BAAASL010000007.1"/>
</dbReference>
<dbReference type="EMBL" id="BAAASL010000007">
    <property type="protein sequence ID" value="GAA2714621.1"/>
    <property type="molecule type" value="Genomic_DNA"/>
</dbReference>
<evidence type="ECO:0000313" key="2">
    <source>
        <dbReference type="Proteomes" id="UP001500886"/>
    </source>
</evidence>
<protein>
    <recommendedName>
        <fullName evidence="3">NmrA-like domain-containing protein</fullName>
    </recommendedName>
</protein>
<reference evidence="1 2" key="1">
    <citation type="journal article" date="2019" name="Int. J. Syst. Evol. Microbiol.">
        <title>The Global Catalogue of Microorganisms (GCM) 10K type strain sequencing project: providing services to taxonomists for standard genome sequencing and annotation.</title>
        <authorList>
            <consortium name="The Broad Institute Genomics Platform"/>
            <consortium name="The Broad Institute Genome Sequencing Center for Infectious Disease"/>
            <person name="Wu L."/>
            <person name="Ma J."/>
        </authorList>
    </citation>
    <scope>NUCLEOTIDE SEQUENCE [LARGE SCALE GENOMIC DNA]</scope>
    <source>
        <strain evidence="1 2">JCM 4542</strain>
    </source>
</reference>
<organism evidence="1 2">
    <name type="scientific">Streptomyces luteosporeus</name>
    <dbReference type="NCBI Taxonomy" id="173856"/>
    <lineage>
        <taxon>Bacteria</taxon>
        <taxon>Bacillati</taxon>
        <taxon>Actinomycetota</taxon>
        <taxon>Actinomycetes</taxon>
        <taxon>Kitasatosporales</taxon>
        <taxon>Streptomycetaceae</taxon>
        <taxon>Streptomyces</taxon>
    </lineage>
</organism>
<gene>
    <name evidence="1" type="ORF">GCM10010315_22240</name>
</gene>
<dbReference type="Gene3D" id="3.90.25.10">
    <property type="entry name" value="UDP-galactose 4-epimerase, domain 1"/>
    <property type="match status" value="1"/>
</dbReference>
<accession>A0ABN3TSR7</accession>
<evidence type="ECO:0008006" key="3">
    <source>
        <dbReference type="Google" id="ProtNLM"/>
    </source>
</evidence>
<keyword evidence="2" id="KW-1185">Reference proteome</keyword>
<evidence type="ECO:0000313" key="1">
    <source>
        <dbReference type="EMBL" id="GAA2714621.1"/>
    </source>
</evidence>
<dbReference type="Proteomes" id="UP001500886">
    <property type="component" value="Unassembled WGS sequence"/>
</dbReference>
<dbReference type="Gene3D" id="3.40.50.720">
    <property type="entry name" value="NAD(P)-binding Rossmann-like Domain"/>
    <property type="match status" value="1"/>
</dbReference>
<name>A0ABN3TSR7_9ACTN</name>
<proteinExistence type="predicted"/>
<comment type="caution">
    <text evidence="1">The sequence shown here is derived from an EMBL/GenBank/DDBJ whole genome shotgun (WGS) entry which is preliminary data.</text>
</comment>
<sequence length="130" mass="12735">MITAPLGEGRLAAVARADLAAVAAAVAAAPAAHAGKVYELVGEHPLGGADLAAATGASYRPGALAATREAITAAGEALPYQVPMLVGTYSAIAGGFLDGSGVTDNALRTLLGREPLAALDAYLAALRPEG</sequence>